<evidence type="ECO:0000313" key="4">
    <source>
        <dbReference type="EMBL" id="ORY53110.1"/>
    </source>
</evidence>
<dbReference type="GO" id="GO:0008017">
    <property type="term" value="F:microtubule binding"/>
    <property type="evidence" value="ECO:0007669"/>
    <property type="project" value="TreeGrafter"/>
</dbReference>
<organism evidence="4 5">
    <name type="scientific">Rhizoclosmatium globosum</name>
    <dbReference type="NCBI Taxonomy" id="329046"/>
    <lineage>
        <taxon>Eukaryota</taxon>
        <taxon>Fungi</taxon>
        <taxon>Fungi incertae sedis</taxon>
        <taxon>Chytridiomycota</taxon>
        <taxon>Chytridiomycota incertae sedis</taxon>
        <taxon>Chytridiomycetes</taxon>
        <taxon>Chytridiales</taxon>
        <taxon>Chytriomycetaceae</taxon>
        <taxon>Rhizoclosmatium</taxon>
    </lineage>
</organism>
<dbReference type="AlphaFoldDB" id="A0A1Y2D1I5"/>
<evidence type="ECO:0000313" key="5">
    <source>
        <dbReference type="Proteomes" id="UP000193642"/>
    </source>
</evidence>
<dbReference type="InterPro" id="IPR023247">
    <property type="entry name" value="IC97/Dnai7-like"/>
</dbReference>
<keyword evidence="2" id="KW-0175">Coiled coil</keyword>
<feature type="domain" description="IC97/Casc1 N-terminal" evidence="3">
    <location>
        <begin position="18"/>
        <end position="223"/>
    </location>
</feature>
<dbReference type="STRING" id="329046.A0A1Y2D1I5"/>
<keyword evidence="5" id="KW-1185">Reference proteome</keyword>
<reference evidence="4 5" key="1">
    <citation type="submission" date="2016-07" db="EMBL/GenBank/DDBJ databases">
        <title>Pervasive Adenine N6-methylation of Active Genes in Fungi.</title>
        <authorList>
            <consortium name="DOE Joint Genome Institute"/>
            <person name="Mondo S.J."/>
            <person name="Dannebaum R.O."/>
            <person name="Kuo R.C."/>
            <person name="Labutti K."/>
            <person name="Haridas S."/>
            <person name="Kuo A."/>
            <person name="Salamov A."/>
            <person name="Ahrendt S.R."/>
            <person name="Lipzen A."/>
            <person name="Sullivan W."/>
            <person name="Andreopoulos W.B."/>
            <person name="Clum A."/>
            <person name="Lindquist E."/>
            <person name="Daum C."/>
            <person name="Ramamoorthy G.K."/>
            <person name="Gryganskyi A."/>
            <person name="Culley D."/>
            <person name="Magnuson J.K."/>
            <person name="James T.Y."/>
            <person name="O'Malley M.A."/>
            <person name="Stajich J.E."/>
            <person name="Spatafora J.W."/>
            <person name="Visel A."/>
            <person name="Grigoriev I.V."/>
        </authorList>
    </citation>
    <scope>NUCLEOTIDE SEQUENCE [LARGE SCALE GENOMIC DNA]</scope>
    <source>
        <strain evidence="4 5">JEL800</strain>
    </source>
</reference>
<accession>A0A1Y2D1I5</accession>
<sequence length="599" mass="68672">MAKGKKNAVDKAAAEEAERLRLEEEARQAELRAKKERELKEQREREAFEALFNQEKTRLDDEVQDFIQALESRQNIIKKVTSDKRAEADWKKFLECSTLPDPLNEPELNTYLSLWAEEPVGNDDDPSLQALMEALPNAEKLCDDIAEAVGIACDNQNLPSQLNLRMHLATMRQLIISKWDLVTCRIMQHYDHFAFEPNENFHFASTTDKYIFGVWGNLTRNPRHKTIEYPNIKLAMTLPKPISLANVSIRMLYEYGFTTSAPFFYQDTDTHMSVIGGVLFLDLFEMPEAPKIMSTMVIRQILAPDGKLRYIQYPFKKTVTEAAEEEEDKEGLADVNVWPAQISYEIFPECYIHKESAKMMSWDDIEMCWSDENVGDVEINIETGAIKFKTTQFRPTAFLQKTYAEYPFQDWAIEPNGKNRALFRIQGSQNELKFEVYDGKCRLISPMNAFLKSTMEEKWFSPSLFFMHLSQVGLNFTGPQSLRGIEIDPAIIKSPVMEDLAVKGIGLCAQLFAIRRSPSNKQVASTKMTLQLQQVTDGQPISEEPEAWKTILFDSSCKIGETDQKIGFWVPEGEITDETKYDSSFQEKANRVTPKLLLS</sequence>
<evidence type="ECO:0000256" key="2">
    <source>
        <dbReference type="SAM" id="Coils"/>
    </source>
</evidence>
<dbReference type="Proteomes" id="UP000193642">
    <property type="component" value="Unassembled WGS sequence"/>
</dbReference>
<dbReference type="OrthoDB" id="297923at2759"/>
<name>A0A1Y2D1I5_9FUNG</name>
<dbReference type="GO" id="GO:0048487">
    <property type="term" value="F:beta-tubulin binding"/>
    <property type="evidence" value="ECO:0007669"/>
    <property type="project" value="TreeGrafter"/>
</dbReference>
<gene>
    <name evidence="4" type="ORF">BCR33DRAFT_845340</name>
</gene>
<dbReference type="PANTHER" id="PTHR20929:SF11">
    <property type="entry name" value="DYNEIN AXONEMAL INTERMEDIATE CHAIN 7"/>
    <property type="match status" value="1"/>
</dbReference>
<evidence type="ECO:0000259" key="3">
    <source>
        <dbReference type="Pfam" id="PF15927"/>
    </source>
</evidence>
<dbReference type="PANTHER" id="PTHR20929">
    <property type="entry name" value="LUNG ADENOMA SUSCEPTIBILITY 1-RELATED"/>
    <property type="match status" value="1"/>
</dbReference>
<comment type="caution">
    <text evidence="4">The sequence shown here is derived from an EMBL/GenBank/DDBJ whole genome shotgun (WGS) entry which is preliminary data.</text>
</comment>
<comment type="similarity">
    <text evidence="1">Belongs to the DNAI7 family.</text>
</comment>
<evidence type="ECO:0000256" key="1">
    <source>
        <dbReference type="ARBA" id="ARBA00024332"/>
    </source>
</evidence>
<dbReference type="InterPro" id="IPR031826">
    <property type="entry name" value="IC97/Casc1_N"/>
</dbReference>
<dbReference type="EMBL" id="MCGO01000002">
    <property type="protein sequence ID" value="ORY53110.1"/>
    <property type="molecule type" value="Genomic_DNA"/>
</dbReference>
<protein>
    <recommendedName>
        <fullName evidence="3">IC97/Casc1 N-terminal domain-containing protein</fullName>
    </recommendedName>
</protein>
<dbReference type="GO" id="GO:0005930">
    <property type="term" value="C:axoneme"/>
    <property type="evidence" value="ECO:0007669"/>
    <property type="project" value="TreeGrafter"/>
</dbReference>
<dbReference type="PRINTS" id="PR02043">
    <property type="entry name" value="CANCERSCCP1"/>
</dbReference>
<proteinExistence type="inferred from homology"/>
<feature type="coiled-coil region" evidence="2">
    <location>
        <begin position="5"/>
        <end position="46"/>
    </location>
</feature>
<dbReference type="Pfam" id="PF15927">
    <property type="entry name" value="Casc1_N"/>
    <property type="match status" value="1"/>
</dbReference>